<protein>
    <submittedName>
        <fullName evidence="2">Uncharacterized protein</fullName>
    </submittedName>
</protein>
<feature type="region of interest" description="Disordered" evidence="1">
    <location>
        <begin position="67"/>
        <end position="90"/>
    </location>
</feature>
<evidence type="ECO:0000256" key="1">
    <source>
        <dbReference type="SAM" id="MobiDB-lite"/>
    </source>
</evidence>
<evidence type="ECO:0000313" key="3">
    <source>
        <dbReference type="Proteomes" id="UP000676169"/>
    </source>
</evidence>
<evidence type="ECO:0000313" key="2">
    <source>
        <dbReference type="EMBL" id="QUE52238.1"/>
    </source>
</evidence>
<dbReference type="EMBL" id="CP073100">
    <property type="protein sequence ID" value="QUE52238.1"/>
    <property type="molecule type" value="Genomic_DNA"/>
</dbReference>
<gene>
    <name evidence="2" type="ORF">KBB96_04935</name>
</gene>
<dbReference type="AlphaFoldDB" id="A0A975PFU8"/>
<accession>A0A975PFU8</accession>
<reference evidence="2" key="1">
    <citation type="submission" date="2021-04" db="EMBL/GenBank/DDBJ databases">
        <title>Luteolibacter sp. 32A isolated from the skin of an Anderson's salamander (Ambystoma andersonii).</title>
        <authorList>
            <person name="Spergser J."/>
            <person name="Busse H.-J."/>
        </authorList>
    </citation>
    <scope>NUCLEOTIDE SEQUENCE</scope>
    <source>
        <strain evidence="2">32A</strain>
    </source>
</reference>
<organism evidence="2 3">
    <name type="scientific">Luteolibacter ambystomatis</name>
    <dbReference type="NCBI Taxonomy" id="2824561"/>
    <lineage>
        <taxon>Bacteria</taxon>
        <taxon>Pseudomonadati</taxon>
        <taxon>Verrucomicrobiota</taxon>
        <taxon>Verrucomicrobiia</taxon>
        <taxon>Verrucomicrobiales</taxon>
        <taxon>Verrucomicrobiaceae</taxon>
        <taxon>Luteolibacter</taxon>
    </lineage>
</organism>
<name>A0A975PFU8_9BACT</name>
<dbReference type="RefSeq" id="WP_211632985.1">
    <property type="nucleotide sequence ID" value="NZ_CP073100.1"/>
</dbReference>
<sequence length="180" mass="19398">MSKIPADTLKVVLELRSENGLPATEEAVYADLAKSKAKWVLEETPRYRQAGRSPLYVSGKYLSAYGTDPATGEADTKTKEKPAAKREARASSTFVGNGKAVDETAFYKVLHGKGFAVKISQNLLNGELETQIPPAISKLELQFGVIPANASAIHVTQTSPQIQVAMPLDKFLEIAGIKPV</sequence>
<keyword evidence="3" id="KW-1185">Reference proteome</keyword>
<dbReference type="Proteomes" id="UP000676169">
    <property type="component" value="Chromosome"/>
</dbReference>
<dbReference type="KEGG" id="lamb:KBB96_04935"/>
<feature type="compositionally biased region" description="Basic and acidic residues" evidence="1">
    <location>
        <begin position="74"/>
        <end position="89"/>
    </location>
</feature>
<proteinExistence type="predicted"/>